<evidence type="ECO:0000313" key="11">
    <source>
        <dbReference type="EMBL" id="THG97621.1"/>
    </source>
</evidence>
<keyword evidence="7" id="KW-0863">Zinc-finger</keyword>
<accession>A0A4S4KH82</accession>
<evidence type="ECO:0000256" key="1">
    <source>
        <dbReference type="ARBA" id="ARBA00001798"/>
    </source>
</evidence>
<dbReference type="PROSITE" id="PS51873">
    <property type="entry name" value="TRIAD"/>
    <property type="match status" value="1"/>
</dbReference>
<reference evidence="11 12" key="1">
    <citation type="submission" date="2019-02" db="EMBL/GenBank/DDBJ databases">
        <title>Genome sequencing of the rare red list fungi Phlebia centrifuga.</title>
        <authorList>
            <person name="Buettner E."/>
            <person name="Kellner H."/>
        </authorList>
    </citation>
    <scope>NUCLEOTIDE SEQUENCE [LARGE SCALE GENOMIC DNA]</scope>
    <source>
        <strain evidence="11 12">DSM 108282</strain>
    </source>
</reference>
<feature type="domain" description="RING-type" evidence="10">
    <location>
        <begin position="1"/>
        <end position="126"/>
    </location>
</feature>
<dbReference type="GO" id="GO:0061630">
    <property type="term" value="F:ubiquitin protein ligase activity"/>
    <property type="evidence" value="ECO:0007669"/>
    <property type="project" value="UniProtKB-EC"/>
</dbReference>
<dbReference type="SUPFAM" id="SSF57850">
    <property type="entry name" value="RING/U-box"/>
    <property type="match status" value="1"/>
</dbReference>
<dbReference type="InterPro" id="IPR054694">
    <property type="entry name" value="Parkin-like_IBR"/>
</dbReference>
<evidence type="ECO:0000256" key="8">
    <source>
        <dbReference type="ARBA" id="ARBA00022786"/>
    </source>
</evidence>
<comment type="catalytic activity">
    <reaction evidence="1">
        <text>[E2 ubiquitin-conjugating enzyme]-S-ubiquitinyl-L-cysteine + [acceptor protein]-L-lysine = [E2 ubiquitin-conjugating enzyme]-L-cysteine + [acceptor protein]-N(6)-ubiquitinyl-L-lysine.</text>
        <dbReference type="EC" id="2.3.2.31"/>
    </reaction>
</comment>
<comment type="pathway">
    <text evidence="2">Protein modification; protein ubiquitination.</text>
</comment>
<dbReference type="InterPro" id="IPR044066">
    <property type="entry name" value="TRIAD_supradom"/>
</dbReference>
<keyword evidence="9" id="KW-0862">Zinc</keyword>
<dbReference type="Gene3D" id="1.20.120.1750">
    <property type="match status" value="1"/>
</dbReference>
<protein>
    <recommendedName>
        <fullName evidence="3">RBR-type E3 ubiquitin transferase</fullName>
        <ecNumber evidence="3">2.3.2.31</ecNumber>
    </recommendedName>
</protein>
<dbReference type="GO" id="GO:0008270">
    <property type="term" value="F:zinc ion binding"/>
    <property type="evidence" value="ECO:0007669"/>
    <property type="project" value="UniProtKB-KW"/>
</dbReference>
<dbReference type="Pfam" id="PF22605">
    <property type="entry name" value="IBR_2"/>
    <property type="match status" value="1"/>
</dbReference>
<dbReference type="InterPro" id="IPR051628">
    <property type="entry name" value="LUBAC_E3_Ligases"/>
</dbReference>
<keyword evidence="12" id="KW-1185">Reference proteome</keyword>
<evidence type="ECO:0000256" key="7">
    <source>
        <dbReference type="ARBA" id="ARBA00022771"/>
    </source>
</evidence>
<evidence type="ECO:0000256" key="4">
    <source>
        <dbReference type="ARBA" id="ARBA00022679"/>
    </source>
</evidence>
<dbReference type="EMBL" id="SGPJ01000158">
    <property type="protein sequence ID" value="THG97621.1"/>
    <property type="molecule type" value="Genomic_DNA"/>
</dbReference>
<organism evidence="11 12">
    <name type="scientific">Hermanssonia centrifuga</name>
    <dbReference type="NCBI Taxonomy" id="98765"/>
    <lineage>
        <taxon>Eukaryota</taxon>
        <taxon>Fungi</taxon>
        <taxon>Dikarya</taxon>
        <taxon>Basidiomycota</taxon>
        <taxon>Agaricomycotina</taxon>
        <taxon>Agaricomycetes</taxon>
        <taxon>Polyporales</taxon>
        <taxon>Meruliaceae</taxon>
        <taxon>Hermanssonia</taxon>
    </lineage>
</organism>
<name>A0A4S4KH82_9APHY</name>
<gene>
    <name evidence="11" type="ORF">EW026_g4416</name>
</gene>
<dbReference type="PANTHER" id="PTHR22770">
    <property type="entry name" value="UBIQUITIN CONJUGATING ENZYME 7 INTERACTING PROTEIN-RELATED"/>
    <property type="match status" value="1"/>
</dbReference>
<evidence type="ECO:0000256" key="6">
    <source>
        <dbReference type="ARBA" id="ARBA00022737"/>
    </source>
</evidence>
<keyword evidence="6" id="KW-0677">Repeat</keyword>
<evidence type="ECO:0000256" key="3">
    <source>
        <dbReference type="ARBA" id="ARBA00012251"/>
    </source>
</evidence>
<dbReference type="CDD" id="cd22584">
    <property type="entry name" value="Rcat_RBR_unk"/>
    <property type="match status" value="1"/>
</dbReference>
<evidence type="ECO:0000313" key="12">
    <source>
        <dbReference type="Proteomes" id="UP000309038"/>
    </source>
</evidence>
<sequence length="135" mass="15311">MNSCKQSFFVDKQEYEATNIIACPLPRCQNSWCRSCNHLIDQNGPPHSCDGTAELRHLMGQRGWKYCPGCQTPAEKVDGCNHMTCTSPGCNTHFCYLCGKAIVRSVKRQEIKDALSRHYRSCRMFEDIPDLPVPP</sequence>
<evidence type="ECO:0000259" key="10">
    <source>
        <dbReference type="PROSITE" id="PS51873"/>
    </source>
</evidence>
<proteinExistence type="predicted"/>
<evidence type="ECO:0000256" key="2">
    <source>
        <dbReference type="ARBA" id="ARBA00004906"/>
    </source>
</evidence>
<keyword evidence="8" id="KW-0833">Ubl conjugation pathway</keyword>
<evidence type="ECO:0000256" key="9">
    <source>
        <dbReference type="ARBA" id="ARBA00022833"/>
    </source>
</evidence>
<dbReference type="AlphaFoldDB" id="A0A4S4KH82"/>
<dbReference type="Proteomes" id="UP000309038">
    <property type="component" value="Unassembled WGS sequence"/>
</dbReference>
<keyword evidence="4" id="KW-0808">Transferase</keyword>
<dbReference type="EC" id="2.3.2.31" evidence="3"/>
<comment type="caution">
    <text evidence="11">The sequence shown here is derived from an EMBL/GenBank/DDBJ whole genome shotgun (WGS) entry which is preliminary data.</text>
</comment>
<keyword evidence="5" id="KW-0479">Metal-binding</keyword>
<evidence type="ECO:0000256" key="5">
    <source>
        <dbReference type="ARBA" id="ARBA00022723"/>
    </source>
</evidence>